<feature type="domain" description="RRM" evidence="4">
    <location>
        <begin position="436"/>
        <end position="515"/>
    </location>
</feature>
<feature type="region of interest" description="Disordered" evidence="3">
    <location>
        <begin position="46"/>
        <end position="83"/>
    </location>
</feature>
<dbReference type="InterPro" id="IPR050502">
    <property type="entry name" value="Euk_RNA-bind_prot"/>
</dbReference>
<dbReference type="Gene3D" id="3.30.70.330">
    <property type="match status" value="4"/>
</dbReference>
<dbReference type="InterPro" id="IPR012677">
    <property type="entry name" value="Nucleotide-bd_a/b_plait_sf"/>
</dbReference>
<dbReference type="SMART" id="SM00360">
    <property type="entry name" value="RRM"/>
    <property type="match status" value="4"/>
</dbReference>
<evidence type="ECO:0000313" key="5">
    <source>
        <dbReference type="EMBL" id="GBF95624.1"/>
    </source>
</evidence>
<dbReference type="AlphaFoldDB" id="A0A2V0P6X5"/>
<dbReference type="Pfam" id="PF00076">
    <property type="entry name" value="RRM_1"/>
    <property type="match status" value="3"/>
</dbReference>
<dbReference type="PROSITE" id="PS50102">
    <property type="entry name" value="RRM"/>
    <property type="match status" value="3"/>
</dbReference>
<feature type="compositionally biased region" description="Low complexity" evidence="3">
    <location>
        <begin position="682"/>
        <end position="700"/>
    </location>
</feature>
<dbReference type="STRING" id="307507.A0A2V0P6X5"/>
<dbReference type="InterPro" id="IPR000504">
    <property type="entry name" value="RRM_dom"/>
</dbReference>
<feature type="domain" description="RRM" evidence="4">
    <location>
        <begin position="183"/>
        <end position="261"/>
    </location>
</feature>
<evidence type="ECO:0000256" key="2">
    <source>
        <dbReference type="PROSITE-ProRule" id="PRU00176"/>
    </source>
</evidence>
<comment type="caution">
    <text evidence="5">The sequence shown here is derived from an EMBL/GenBank/DDBJ whole genome shotgun (WGS) entry which is preliminary data.</text>
</comment>
<dbReference type="EMBL" id="BDRX01000068">
    <property type="protein sequence ID" value="GBF95624.1"/>
    <property type="molecule type" value="Genomic_DNA"/>
</dbReference>
<dbReference type="SUPFAM" id="SSF54928">
    <property type="entry name" value="RNA-binding domain, RBD"/>
    <property type="match status" value="3"/>
</dbReference>
<dbReference type="GO" id="GO:0003723">
    <property type="term" value="F:RNA binding"/>
    <property type="evidence" value="ECO:0007669"/>
    <property type="project" value="UniProtKB-UniRule"/>
</dbReference>
<reference evidence="5 6" key="1">
    <citation type="journal article" date="2018" name="Sci. Rep.">
        <title>Raphidocelis subcapitata (=Pseudokirchneriella subcapitata) provides an insight into genome evolution and environmental adaptations in the Sphaeropleales.</title>
        <authorList>
            <person name="Suzuki S."/>
            <person name="Yamaguchi H."/>
            <person name="Nakajima N."/>
            <person name="Kawachi M."/>
        </authorList>
    </citation>
    <scope>NUCLEOTIDE SEQUENCE [LARGE SCALE GENOMIC DNA]</scope>
    <source>
        <strain evidence="5 6">NIES-35</strain>
    </source>
</reference>
<feature type="region of interest" description="Disordered" evidence="3">
    <location>
        <begin position="576"/>
        <end position="633"/>
    </location>
</feature>
<feature type="compositionally biased region" description="Low complexity" evidence="3">
    <location>
        <begin position="755"/>
        <end position="772"/>
    </location>
</feature>
<dbReference type="InParanoid" id="A0A2V0P6X5"/>
<keyword evidence="6" id="KW-1185">Reference proteome</keyword>
<dbReference type="InterPro" id="IPR035979">
    <property type="entry name" value="RBD_domain_sf"/>
</dbReference>
<feature type="compositionally biased region" description="Low complexity" evidence="3">
    <location>
        <begin position="47"/>
        <end position="71"/>
    </location>
</feature>
<proteinExistence type="predicted"/>
<keyword evidence="1 2" id="KW-0694">RNA-binding</keyword>
<feature type="region of interest" description="Disordered" evidence="3">
    <location>
        <begin position="682"/>
        <end position="772"/>
    </location>
</feature>
<evidence type="ECO:0000259" key="4">
    <source>
        <dbReference type="PROSITE" id="PS50102"/>
    </source>
</evidence>
<name>A0A2V0P6X5_9CHLO</name>
<dbReference type="PANTHER" id="PTHR48025:SF1">
    <property type="entry name" value="RRM DOMAIN-CONTAINING PROTEIN"/>
    <property type="match status" value="1"/>
</dbReference>
<organism evidence="5 6">
    <name type="scientific">Raphidocelis subcapitata</name>
    <dbReference type="NCBI Taxonomy" id="307507"/>
    <lineage>
        <taxon>Eukaryota</taxon>
        <taxon>Viridiplantae</taxon>
        <taxon>Chlorophyta</taxon>
        <taxon>core chlorophytes</taxon>
        <taxon>Chlorophyceae</taxon>
        <taxon>CS clade</taxon>
        <taxon>Sphaeropleales</taxon>
        <taxon>Selenastraceae</taxon>
        <taxon>Raphidocelis</taxon>
    </lineage>
</organism>
<dbReference type="PANTHER" id="PTHR48025">
    <property type="entry name" value="OS02G0815200 PROTEIN"/>
    <property type="match status" value="1"/>
</dbReference>
<dbReference type="OrthoDB" id="439808at2759"/>
<sequence length="772" mass="76797">MRPTFEGLGFVGDFGPNAAGSAMLQQFAPGYEQQQQNAFLPHGAGFMQQQAAMQQQQQQQHHHQQQQQQQQRAPQRGGATPDLHRLKICGVPAGSFTDAKLRQLFELCGKVVEARIVYDRDSGQAAGYAYVSYATKAEADLAIATFDGQVQLAPGSDLMSVYYAKRQQDSAASGAREGPARNAKLYFTGVPSGVPREAILKLFSAHGRVRHLQLYADDLGALSSGTVTMFSRNEAVTAMAALDGAGLVPGVAPLKVAWAQLNVAPKAQQTEVPGATVAYCSLPPAVTPHEVAALFQRFGPVLKVIPFPARREGPPGTRGCGRVIMSHPAHAEAAVQALGGKFVWPGAEWPYQVQPYNPPNPGGAAAQRAAASAAAAVASASAAAAAAAAGQFGLAPASRTPPPPGALGGLLPAAAGAGAAGPGSPSLPPGCEPDAHPLALTNLPPFVDEAELRALLASYGRVVRLDLAAGAGGASAGVWFARRAEADAAAAALHGALLRSAGEEPRQLQVQARQLPPLRGDAAACTRPGAVAAGGGLGGGAGLLAARGGGAGGGGGDSSWPLSDAAALQPLGQGFLQSLLGPDGPGGGLPPPLQQQQAPWQHILHPAGGLSQPWQQPQQQQPASAAASGPLNTWGPLAAAQQAQATLGQPFSLGPGLGLSGASSFGSLASSTPPASAAANVVAASPPPASDGAPAGIAAGAPGGAGSSSPPPAAADALGTAAGGKVESPRGSPAQNDGSRNGGGGGSAERPAPLGADAPCSGADAAAAEPKA</sequence>
<accession>A0A2V0P6X5</accession>
<gene>
    <name evidence="5" type="ORF">Rsub_08606</name>
</gene>
<feature type="compositionally biased region" description="Low complexity" evidence="3">
    <location>
        <begin position="611"/>
        <end position="628"/>
    </location>
</feature>
<feature type="compositionally biased region" description="Low complexity" evidence="3">
    <location>
        <begin position="714"/>
        <end position="724"/>
    </location>
</feature>
<dbReference type="Proteomes" id="UP000247498">
    <property type="component" value="Unassembled WGS sequence"/>
</dbReference>
<feature type="domain" description="RRM" evidence="4">
    <location>
        <begin position="84"/>
        <end position="166"/>
    </location>
</feature>
<evidence type="ECO:0000313" key="6">
    <source>
        <dbReference type="Proteomes" id="UP000247498"/>
    </source>
</evidence>
<protein>
    <submittedName>
        <fullName evidence="5">CUG-BP-and ETR-3-like factor</fullName>
    </submittedName>
</protein>
<evidence type="ECO:0000256" key="1">
    <source>
        <dbReference type="ARBA" id="ARBA00022884"/>
    </source>
</evidence>
<dbReference type="CDD" id="cd00590">
    <property type="entry name" value="RRM_SF"/>
    <property type="match status" value="2"/>
</dbReference>
<evidence type="ECO:0000256" key="3">
    <source>
        <dbReference type="SAM" id="MobiDB-lite"/>
    </source>
</evidence>